<reference evidence="2 3" key="1">
    <citation type="journal article" date="2012" name="Int. J. Syst. Evol. Microbiol.">
        <title>Vibrio caribbeanicus sp. nov., isolated from the marine sponge Scleritoderma cyanea.</title>
        <authorList>
            <person name="Hoffmann M."/>
            <person name="Monday S.R."/>
            <person name="Allard M.W."/>
            <person name="Strain E.A."/>
            <person name="Whittaker P."/>
            <person name="Naum M."/>
            <person name="McCarthy P.J."/>
            <person name="Lopez J.V."/>
            <person name="Fischer M."/>
            <person name="Brown E.W."/>
        </authorList>
    </citation>
    <scope>NUCLEOTIDE SEQUENCE [LARGE SCALE GENOMIC DNA]</scope>
    <source>
        <strain evidence="3">CIP 102891 / ATCC 33934</strain>
    </source>
</reference>
<protein>
    <submittedName>
        <fullName evidence="2">Uncharacterized protein</fullName>
    </submittedName>
</protein>
<name>F9SQB5_VIBOR</name>
<evidence type="ECO:0000313" key="2">
    <source>
        <dbReference type="EMBL" id="EGU52172.1"/>
    </source>
</evidence>
<sequence>MDFVLSVGIGSYRYLAVNVVAYLVLLKRFCAVSAWLHLHLGADSIVLAIINSPYLPMYIT</sequence>
<gene>
    <name evidence="2" type="ORF">VIOR3934_06704</name>
</gene>
<keyword evidence="1" id="KW-0472">Membrane</keyword>
<accession>F9SQB5</accession>
<feature type="transmembrane region" description="Helical" evidence="1">
    <location>
        <begin position="12"/>
        <end position="30"/>
    </location>
</feature>
<keyword evidence="1" id="KW-0812">Transmembrane</keyword>
<evidence type="ECO:0000313" key="3">
    <source>
        <dbReference type="Proteomes" id="UP000002817"/>
    </source>
</evidence>
<dbReference type="EMBL" id="AFWH01000014">
    <property type="protein sequence ID" value="EGU52172.1"/>
    <property type="molecule type" value="Genomic_DNA"/>
</dbReference>
<dbReference type="AlphaFoldDB" id="F9SQB5"/>
<organism evidence="2 3">
    <name type="scientific">Vibrio orientalis CIP 102891 = ATCC 33934</name>
    <dbReference type="NCBI Taxonomy" id="675816"/>
    <lineage>
        <taxon>Bacteria</taxon>
        <taxon>Pseudomonadati</taxon>
        <taxon>Pseudomonadota</taxon>
        <taxon>Gammaproteobacteria</taxon>
        <taxon>Vibrionales</taxon>
        <taxon>Vibrionaceae</taxon>
        <taxon>Vibrio</taxon>
        <taxon>Vibrio oreintalis group</taxon>
    </lineage>
</organism>
<keyword evidence="1" id="KW-1133">Transmembrane helix</keyword>
<comment type="caution">
    <text evidence="2">The sequence shown here is derived from an EMBL/GenBank/DDBJ whole genome shotgun (WGS) entry which is preliminary data.</text>
</comment>
<evidence type="ECO:0000256" key="1">
    <source>
        <dbReference type="SAM" id="Phobius"/>
    </source>
</evidence>
<dbReference type="Proteomes" id="UP000002817">
    <property type="component" value="Unassembled WGS sequence"/>
</dbReference>
<proteinExistence type="predicted"/>